<organism evidence="2 3">
    <name type="scientific">Dreissena polymorpha</name>
    <name type="common">Zebra mussel</name>
    <name type="synonym">Mytilus polymorpha</name>
    <dbReference type="NCBI Taxonomy" id="45954"/>
    <lineage>
        <taxon>Eukaryota</taxon>
        <taxon>Metazoa</taxon>
        <taxon>Spiralia</taxon>
        <taxon>Lophotrochozoa</taxon>
        <taxon>Mollusca</taxon>
        <taxon>Bivalvia</taxon>
        <taxon>Autobranchia</taxon>
        <taxon>Heteroconchia</taxon>
        <taxon>Euheterodonta</taxon>
        <taxon>Imparidentia</taxon>
        <taxon>Neoheterodontei</taxon>
        <taxon>Myida</taxon>
        <taxon>Dreissenoidea</taxon>
        <taxon>Dreissenidae</taxon>
        <taxon>Dreissena</taxon>
    </lineage>
</organism>
<evidence type="ECO:0000313" key="3">
    <source>
        <dbReference type="Proteomes" id="UP000828390"/>
    </source>
</evidence>
<dbReference type="EMBL" id="JAIWYP010000008">
    <property type="protein sequence ID" value="KAH3784778.1"/>
    <property type="molecule type" value="Genomic_DNA"/>
</dbReference>
<comment type="caution">
    <text evidence="2">The sequence shown here is derived from an EMBL/GenBank/DDBJ whole genome shotgun (WGS) entry which is preliminary data.</text>
</comment>
<feature type="region of interest" description="Disordered" evidence="1">
    <location>
        <begin position="1"/>
        <end position="34"/>
    </location>
</feature>
<keyword evidence="3" id="KW-1185">Reference proteome</keyword>
<dbReference type="Proteomes" id="UP000828390">
    <property type="component" value="Unassembled WGS sequence"/>
</dbReference>
<evidence type="ECO:0000256" key="1">
    <source>
        <dbReference type="SAM" id="MobiDB-lite"/>
    </source>
</evidence>
<sequence>MEAAHKNAAELQLSEAADEPVNRVGHSTKPKEWRQCKHANESGKCIHCVKTNHPSEKCRFNDAVFHH</sequence>
<reference evidence="2" key="2">
    <citation type="submission" date="2020-11" db="EMBL/GenBank/DDBJ databases">
        <authorList>
            <person name="McCartney M.A."/>
            <person name="Auch B."/>
            <person name="Kono T."/>
            <person name="Mallez S."/>
            <person name="Becker A."/>
            <person name="Gohl D.M."/>
            <person name="Silverstein K.A.T."/>
            <person name="Koren S."/>
            <person name="Bechman K.B."/>
            <person name="Herman A."/>
            <person name="Abrahante J.E."/>
            <person name="Garbe J."/>
        </authorList>
    </citation>
    <scope>NUCLEOTIDE SEQUENCE</scope>
    <source>
        <strain evidence="2">Duluth1</strain>
        <tissue evidence="2">Whole animal</tissue>
    </source>
</reference>
<proteinExistence type="predicted"/>
<dbReference type="AlphaFoldDB" id="A0A9D4ESH2"/>
<gene>
    <name evidence="2" type="ORF">DPMN_162849</name>
</gene>
<evidence type="ECO:0000313" key="2">
    <source>
        <dbReference type="EMBL" id="KAH3784778.1"/>
    </source>
</evidence>
<accession>A0A9D4ESH2</accession>
<name>A0A9D4ESH2_DREPO</name>
<protein>
    <submittedName>
        <fullName evidence="2">Uncharacterized protein</fullName>
    </submittedName>
</protein>
<reference evidence="2" key="1">
    <citation type="journal article" date="2019" name="bioRxiv">
        <title>The Genome of the Zebra Mussel, Dreissena polymorpha: A Resource for Invasive Species Research.</title>
        <authorList>
            <person name="McCartney M.A."/>
            <person name="Auch B."/>
            <person name="Kono T."/>
            <person name="Mallez S."/>
            <person name="Zhang Y."/>
            <person name="Obille A."/>
            <person name="Becker A."/>
            <person name="Abrahante J.E."/>
            <person name="Garbe J."/>
            <person name="Badalamenti J.P."/>
            <person name="Herman A."/>
            <person name="Mangelson H."/>
            <person name="Liachko I."/>
            <person name="Sullivan S."/>
            <person name="Sone E.D."/>
            <person name="Koren S."/>
            <person name="Silverstein K.A.T."/>
            <person name="Beckman K.B."/>
            <person name="Gohl D.M."/>
        </authorList>
    </citation>
    <scope>NUCLEOTIDE SEQUENCE</scope>
    <source>
        <strain evidence="2">Duluth1</strain>
        <tissue evidence="2">Whole animal</tissue>
    </source>
</reference>